<evidence type="ECO:0000313" key="2">
    <source>
        <dbReference type="EMBL" id="AKJ96244.1"/>
    </source>
</evidence>
<dbReference type="KEGG" id="tvr:TVD_13135"/>
<dbReference type="STRING" id="106634.TVD_13135"/>
<sequence length="276" mass="29614">MNNRMTQGLLGGVLGLLLPLTAQATADDELVFGSVAMDIPAQMLSRLEPFTEYLAGTLERDVNLRLSSSMPDAIREIVEGRSDIAYLTPVAYIRANQRGGVEPLARTITKGEDSFRLMIVVAEDSPLQSPEELAGKRFAFGDEAALLQRAAVVDSGIELADLGAYHFLGHYDNIVRGVISGDFDAGILKDTAAYRWEGNGIRILHASPALPPYVIAARAGLDPALQDRIRAALLTASPDDPASGPAMRALDENYDGFAPVSDADYDVVRGLIAPFD</sequence>
<feature type="chain" id="PRO_5002554012" evidence="1">
    <location>
        <begin position="25"/>
        <end position="276"/>
    </location>
</feature>
<dbReference type="PANTHER" id="PTHR35841:SF1">
    <property type="entry name" value="PHOSPHONATES-BINDING PERIPLASMIC PROTEIN"/>
    <property type="match status" value="1"/>
</dbReference>
<gene>
    <name evidence="2" type="ORF">TVD_13135</name>
</gene>
<feature type="signal peptide" evidence="1">
    <location>
        <begin position="1"/>
        <end position="24"/>
    </location>
</feature>
<evidence type="ECO:0000313" key="3">
    <source>
        <dbReference type="Proteomes" id="UP000064201"/>
    </source>
</evidence>
<name>A0A0G3G791_9GAMM</name>
<protein>
    <submittedName>
        <fullName evidence="2">Phosphonate ABC transporter substrate-binding protein</fullName>
    </submittedName>
</protein>
<evidence type="ECO:0000256" key="1">
    <source>
        <dbReference type="SAM" id="SignalP"/>
    </source>
</evidence>
<dbReference type="PATRIC" id="fig|106634.4.peg.2680"/>
<dbReference type="PANTHER" id="PTHR35841">
    <property type="entry name" value="PHOSPHONATES-BINDING PERIPLASMIC PROTEIN"/>
    <property type="match status" value="1"/>
</dbReference>
<keyword evidence="3" id="KW-1185">Reference proteome</keyword>
<dbReference type="Gene3D" id="3.40.190.10">
    <property type="entry name" value="Periplasmic binding protein-like II"/>
    <property type="match status" value="2"/>
</dbReference>
<dbReference type="EMBL" id="CP011367">
    <property type="protein sequence ID" value="AKJ96244.1"/>
    <property type="molecule type" value="Genomic_DNA"/>
</dbReference>
<dbReference type="RefSeq" id="WP_047251799.1">
    <property type="nucleotide sequence ID" value="NZ_CP011367.1"/>
</dbReference>
<reference evidence="2 3" key="1">
    <citation type="submission" date="2015-04" db="EMBL/GenBank/DDBJ databases">
        <title>Complete Sequence for the Genome of the Thioalkalivibrio versutus D301.</title>
        <authorList>
            <person name="Mu T."/>
            <person name="Zhou J."/>
            <person name="Xu X."/>
        </authorList>
    </citation>
    <scope>NUCLEOTIDE SEQUENCE [LARGE SCALE GENOMIC DNA]</scope>
    <source>
        <strain evidence="2 3">D301</strain>
    </source>
</reference>
<dbReference type="Pfam" id="PF12974">
    <property type="entry name" value="Phosphonate-bd"/>
    <property type="match status" value="1"/>
</dbReference>
<keyword evidence="1" id="KW-0732">Signal</keyword>
<proteinExistence type="predicted"/>
<accession>A0A0G3G791</accession>
<dbReference type="AlphaFoldDB" id="A0A0G3G791"/>
<dbReference type="Proteomes" id="UP000064201">
    <property type="component" value="Chromosome"/>
</dbReference>
<organism evidence="2 3">
    <name type="scientific">Thioalkalivibrio versutus</name>
    <dbReference type="NCBI Taxonomy" id="106634"/>
    <lineage>
        <taxon>Bacteria</taxon>
        <taxon>Pseudomonadati</taxon>
        <taxon>Pseudomonadota</taxon>
        <taxon>Gammaproteobacteria</taxon>
        <taxon>Chromatiales</taxon>
        <taxon>Ectothiorhodospiraceae</taxon>
        <taxon>Thioalkalivibrio</taxon>
    </lineage>
</organism>
<dbReference type="SUPFAM" id="SSF53850">
    <property type="entry name" value="Periplasmic binding protein-like II"/>
    <property type="match status" value="1"/>
</dbReference>